<dbReference type="Gene3D" id="3.40.605.10">
    <property type="entry name" value="Aldehyde Dehydrogenase, Chain A, domain 1"/>
    <property type="match status" value="1"/>
</dbReference>
<keyword evidence="2 4" id="KW-0560">Oxidoreductase</keyword>
<dbReference type="SUPFAM" id="SSF53720">
    <property type="entry name" value="ALDH-like"/>
    <property type="match status" value="1"/>
</dbReference>
<dbReference type="InterPro" id="IPR016160">
    <property type="entry name" value="Ald_DH_CS_CYS"/>
</dbReference>
<dbReference type="PANTHER" id="PTHR11699">
    <property type="entry name" value="ALDEHYDE DEHYDROGENASE-RELATED"/>
    <property type="match status" value="1"/>
</dbReference>
<dbReference type="InterPro" id="IPR016163">
    <property type="entry name" value="Ald_DH_C"/>
</dbReference>
<evidence type="ECO:0000256" key="2">
    <source>
        <dbReference type="ARBA" id="ARBA00023002"/>
    </source>
</evidence>
<dbReference type="InterPro" id="IPR037401">
    <property type="entry name" value="SnoaL-like"/>
</dbReference>
<dbReference type="InterPro" id="IPR016162">
    <property type="entry name" value="Ald_DH_N"/>
</dbReference>
<dbReference type="InterPro" id="IPR015590">
    <property type="entry name" value="Aldehyde_DH_dom"/>
</dbReference>
<reference evidence="7 8" key="1">
    <citation type="journal article" date="2018" name="Front. Microbiol.">
        <title>Hydrolytic Capabilities as a Key to Environmental Success: Chitinolytic and Cellulolytic Acidobacteria From Acidic Sub-arctic Soils and Boreal Peatlands.</title>
        <authorList>
            <person name="Belova S.E."/>
            <person name="Ravin N.V."/>
            <person name="Pankratov T.A."/>
            <person name="Rakitin A.L."/>
            <person name="Ivanova A.A."/>
            <person name="Beletsky A.V."/>
            <person name="Mardanov A.V."/>
            <person name="Sinninghe Damste J.S."/>
            <person name="Dedysh S.N."/>
        </authorList>
    </citation>
    <scope>NUCLEOTIDE SEQUENCE [LARGE SCALE GENOMIC DNA]</scope>
    <source>
        <strain evidence="7 8">SBC82</strain>
    </source>
</reference>
<organism evidence="7 8">
    <name type="scientific">Acidisarcina polymorpha</name>
    <dbReference type="NCBI Taxonomy" id="2211140"/>
    <lineage>
        <taxon>Bacteria</taxon>
        <taxon>Pseudomonadati</taxon>
        <taxon>Acidobacteriota</taxon>
        <taxon>Terriglobia</taxon>
        <taxon>Terriglobales</taxon>
        <taxon>Acidobacteriaceae</taxon>
        <taxon>Acidisarcina</taxon>
    </lineage>
</organism>
<feature type="active site" evidence="3">
    <location>
        <position position="281"/>
    </location>
</feature>
<feature type="domain" description="Aldehyde dehydrogenase" evidence="5">
    <location>
        <begin position="43"/>
        <end position="515"/>
    </location>
</feature>
<evidence type="ECO:0000256" key="4">
    <source>
        <dbReference type="RuleBase" id="RU003345"/>
    </source>
</evidence>
<evidence type="ECO:0000313" key="8">
    <source>
        <dbReference type="Proteomes" id="UP000253606"/>
    </source>
</evidence>
<evidence type="ECO:0000256" key="3">
    <source>
        <dbReference type="PROSITE-ProRule" id="PRU10007"/>
    </source>
</evidence>
<evidence type="ECO:0000259" key="6">
    <source>
        <dbReference type="Pfam" id="PF13577"/>
    </source>
</evidence>
<dbReference type="FunFam" id="3.40.605.10:FF:000007">
    <property type="entry name" value="NAD/NADP-dependent betaine aldehyde dehydrogenase"/>
    <property type="match status" value="1"/>
</dbReference>
<protein>
    <submittedName>
        <fullName evidence="7">Aldehyde dehydrogenase</fullName>
    </submittedName>
</protein>
<dbReference type="FunFam" id="3.40.309.10:FF:000012">
    <property type="entry name" value="Betaine aldehyde dehydrogenase"/>
    <property type="match status" value="1"/>
</dbReference>
<dbReference type="Gene3D" id="3.40.309.10">
    <property type="entry name" value="Aldehyde Dehydrogenase, Chain A, domain 2"/>
    <property type="match status" value="1"/>
</dbReference>
<dbReference type="InterPro" id="IPR016161">
    <property type="entry name" value="Ald_DH/histidinol_DH"/>
</dbReference>
<evidence type="ECO:0000259" key="5">
    <source>
        <dbReference type="Pfam" id="PF00171"/>
    </source>
</evidence>
<evidence type="ECO:0000256" key="1">
    <source>
        <dbReference type="ARBA" id="ARBA00009986"/>
    </source>
</evidence>
<accession>A0A2Z5G3U3</accession>
<dbReference type="InterPro" id="IPR029510">
    <property type="entry name" value="Ald_DH_CS_GLU"/>
</dbReference>
<dbReference type="KEGG" id="abas:ACPOL_4581"/>
<dbReference type="SUPFAM" id="SSF54427">
    <property type="entry name" value="NTF2-like"/>
    <property type="match status" value="1"/>
</dbReference>
<dbReference type="Pfam" id="PF13577">
    <property type="entry name" value="SnoaL_4"/>
    <property type="match status" value="1"/>
</dbReference>
<dbReference type="CDD" id="cd00531">
    <property type="entry name" value="NTF2_like"/>
    <property type="match status" value="1"/>
</dbReference>
<keyword evidence="8" id="KW-1185">Reference proteome</keyword>
<dbReference type="GO" id="GO:0016620">
    <property type="term" value="F:oxidoreductase activity, acting on the aldehyde or oxo group of donors, NAD or NADP as acceptor"/>
    <property type="evidence" value="ECO:0007669"/>
    <property type="project" value="InterPro"/>
</dbReference>
<evidence type="ECO:0000313" key="7">
    <source>
        <dbReference type="EMBL" id="AXC13853.1"/>
    </source>
</evidence>
<gene>
    <name evidence="7" type="ORF">ACPOL_4581</name>
</gene>
<dbReference type="Proteomes" id="UP000253606">
    <property type="component" value="Chromosome"/>
</dbReference>
<feature type="domain" description="SnoaL-like" evidence="6">
    <location>
        <begin position="569"/>
        <end position="690"/>
    </location>
</feature>
<comment type="similarity">
    <text evidence="1 4">Belongs to the aldehyde dehydrogenase family.</text>
</comment>
<dbReference type="EMBL" id="CP030840">
    <property type="protein sequence ID" value="AXC13853.1"/>
    <property type="molecule type" value="Genomic_DNA"/>
</dbReference>
<dbReference type="InterPro" id="IPR032710">
    <property type="entry name" value="NTF2-like_dom_sf"/>
</dbReference>
<dbReference type="Pfam" id="PF00171">
    <property type="entry name" value="Aldedh"/>
    <property type="match status" value="1"/>
</dbReference>
<name>A0A2Z5G3U3_9BACT</name>
<sequence>MVSPITTQSAQTHALPNEAPVVAKSRAGVAKIGKGKLFINGQFVDAEGGKTRPNVDPSTESVTTTVADASAEDVKKAIHAAREAFDSGPWGSMNPFDRGLILQRVATLMLERAEDFATRETVDVGKPITPTKSFDVPQGAASFAYYGSLAGQLDGATRPGNGASMVYTRREPLGVVGAISPFNFPLNLSINKIAPALAAGNTIVHKPAAETPLSALLLAEVLQDAGLPKGVYNLVTGSGSVAGAEVIANPGVDKIAFTGSTQVGKQTQEIASKTLKHVTLELGGKNALLIFADAVNGPSADLDALVETVFQAGYFNCGQFCMGCSRVIVERSVHDQLVEALSQRIKGAKVGDPFDASTEVGPLAHKAQYDKVLEYVGIAQSEGAKIAVGGNPLRVKETGGKGFFHELTLFTGVRPTMRVAQEEIFGPALSVLTFDTEAEALRIANGLPYGLSAGVATHDLNRAHRVAAGLQAGIVWVNTWGQFTATTSFGGYKQSGYGREIGPEGIEEYLQSKTVYVQMNGLGIRAAYHNRIQKPSGAAMPKTLQDTILPDTFFSNRLSLPGNDTLNADDKFAILDVSFRFEWCFDSQHMDELAAILTDDVILDHFWGYREGKPAVMELLRANVPATRGIRHQSTNAVIVPDGDGSVSVISYLFAVLVANGNGLPAIAGHALVTDVIRKDGDRWKIARRTFEQMRTPEGYLPAETEELWQATAADRGPVLEKSTL</sequence>
<dbReference type="PROSITE" id="PS00687">
    <property type="entry name" value="ALDEHYDE_DEHYDR_GLU"/>
    <property type="match status" value="1"/>
</dbReference>
<dbReference type="Gene3D" id="3.10.450.50">
    <property type="match status" value="1"/>
</dbReference>
<dbReference type="PROSITE" id="PS00070">
    <property type="entry name" value="ALDEHYDE_DEHYDR_CYS"/>
    <property type="match status" value="1"/>
</dbReference>
<dbReference type="AlphaFoldDB" id="A0A2Z5G3U3"/>
<proteinExistence type="inferred from homology"/>